<dbReference type="Proteomes" id="UP000217785">
    <property type="component" value="Unassembled WGS sequence"/>
</dbReference>
<evidence type="ECO:0000259" key="1">
    <source>
        <dbReference type="Pfam" id="PF26154"/>
    </source>
</evidence>
<dbReference type="EMBL" id="BDUF01000010">
    <property type="protein sequence ID" value="GAX88905.1"/>
    <property type="molecule type" value="Genomic_DNA"/>
</dbReference>
<gene>
    <name evidence="2" type="ORF">EFBL_0519</name>
</gene>
<dbReference type="OrthoDB" id="1683192at2"/>
<protein>
    <recommendedName>
        <fullName evidence="1">DUF8042 domain-containing protein</fullName>
    </recommendedName>
</protein>
<comment type="caution">
    <text evidence="2">The sequence shown here is derived from an EMBL/GenBank/DDBJ whole genome shotgun (WGS) entry which is preliminary data.</text>
</comment>
<keyword evidence="3" id="KW-1185">Reference proteome</keyword>
<feature type="domain" description="DUF8042" evidence="1">
    <location>
        <begin position="7"/>
        <end position="117"/>
    </location>
</feature>
<accession>A0A292YK92</accession>
<organism evidence="2 3">
    <name type="scientific">Effusibacillus lacus</name>
    <dbReference type="NCBI Taxonomy" id="1348429"/>
    <lineage>
        <taxon>Bacteria</taxon>
        <taxon>Bacillati</taxon>
        <taxon>Bacillota</taxon>
        <taxon>Bacilli</taxon>
        <taxon>Bacillales</taxon>
        <taxon>Alicyclobacillaceae</taxon>
        <taxon>Effusibacillus</taxon>
    </lineage>
</organism>
<dbReference type="RefSeq" id="WP_096180609.1">
    <property type="nucleotide sequence ID" value="NZ_BDUF01000010.1"/>
</dbReference>
<evidence type="ECO:0000313" key="3">
    <source>
        <dbReference type="Proteomes" id="UP000217785"/>
    </source>
</evidence>
<sequence>MNKLVEETLQSCQEYIPRLIEAHEQLATYFQGNEEAKGLDLFQLYIEGIDWLQQSVRGIQNLDHSKIPGIQVDEVNPKLIEIEEALQNRDYVLMGDLLDYEITPILEQWLKKVEEAL</sequence>
<evidence type="ECO:0000313" key="2">
    <source>
        <dbReference type="EMBL" id="GAX88905.1"/>
    </source>
</evidence>
<reference evidence="3" key="1">
    <citation type="submission" date="2017-07" db="EMBL/GenBank/DDBJ databases">
        <title>Draft genome sequence of Effusibacillus lacus strain skLN1.</title>
        <authorList>
            <person name="Watanabe M."/>
            <person name="Kojima H."/>
            <person name="Fukui M."/>
        </authorList>
    </citation>
    <scope>NUCLEOTIDE SEQUENCE [LARGE SCALE GENOMIC DNA]</scope>
    <source>
        <strain evidence="3">skLN1</strain>
    </source>
</reference>
<proteinExistence type="predicted"/>
<dbReference type="Pfam" id="PF26154">
    <property type="entry name" value="DUF8042"/>
    <property type="match status" value="1"/>
</dbReference>
<name>A0A292YK92_9BACL</name>
<dbReference type="AlphaFoldDB" id="A0A292YK92"/>
<dbReference type="InterPro" id="IPR058355">
    <property type="entry name" value="DUF8042"/>
</dbReference>